<keyword evidence="5" id="KW-0206">Cytoskeleton</keyword>
<accession>A0A2A9NS80</accession>
<feature type="compositionally biased region" description="Low complexity" evidence="8">
    <location>
        <begin position="725"/>
        <end position="748"/>
    </location>
</feature>
<dbReference type="Proteomes" id="UP000242287">
    <property type="component" value="Unassembled WGS sequence"/>
</dbReference>
<dbReference type="AlphaFoldDB" id="A0A2A9NS80"/>
<dbReference type="InterPro" id="IPR001452">
    <property type="entry name" value="SH3_domain"/>
</dbReference>
<feature type="compositionally biased region" description="Low complexity" evidence="8">
    <location>
        <begin position="396"/>
        <end position="411"/>
    </location>
</feature>
<dbReference type="GO" id="GO:0009898">
    <property type="term" value="C:cytoplasmic side of plasma membrane"/>
    <property type="evidence" value="ECO:0007669"/>
    <property type="project" value="TreeGrafter"/>
</dbReference>
<dbReference type="OrthoDB" id="19092at2759"/>
<dbReference type="PANTHER" id="PTHR23065:SF7">
    <property type="entry name" value="NOSTRIN, ISOFORM H"/>
    <property type="match status" value="1"/>
</dbReference>
<dbReference type="CDD" id="cd07651">
    <property type="entry name" value="F-BAR_PombeCdc15_like"/>
    <property type="match status" value="1"/>
</dbReference>
<dbReference type="EMBL" id="KZ301981">
    <property type="protein sequence ID" value="PFH52204.1"/>
    <property type="molecule type" value="Genomic_DNA"/>
</dbReference>
<evidence type="ECO:0000256" key="3">
    <source>
        <dbReference type="ARBA" id="ARBA00022490"/>
    </source>
</evidence>
<dbReference type="FunFam" id="1.20.1270.60:FF:000045">
    <property type="entry name" value="Cell division control protein"/>
    <property type="match status" value="1"/>
</dbReference>
<feature type="compositionally biased region" description="Polar residues" evidence="8">
    <location>
        <begin position="663"/>
        <end position="674"/>
    </location>
</feature>
<feature type="region of interest" description="Disordered" evidence="8">
    <location>
        <begin position="721"/>
        <end position="760"/>
    </location>
</feature>
<dbReference type="Pfam" id="PF00611">
    <property type="entry name" value="FCH"/>
    <property type="match status" value="1"/>
</dbReference>
<dbReference type="PANTHER" id="PTHR23065">
    <property type="entry name" value="PROLINE-SERINE-THREONINE PHOSPHATASE INTERACTING PROTEIN 1"/>
    <property type="match status" value="1"/>
</dbReference>
<gene>
    <name evidence="11" type="ORF">AMATHDRAFT_46558</name>
</gene>
<dbReference type="SMART" id="SM00326">
    <property type="entry name" value="SH3"/>
    <property type="match status" value="1"/>
</dbReference>
<dbReference type="GO" id="GO:0120104">
    <property type="term" value="C:mitotic actomyosin contractile ring, proximal layer"/>
    <property type="evidence" value="ECO:0007669"/>
    <property type="project" value="TreeGrafter"/>
</dbReference>
<keyword evidence="12" id="KW-1185">Reference proteome</keyword>
<feature type="compositionally biased region" description="Low complexity" evidence="8">
    <location>
        <begin position="837"/>
        <end position="856"/>
    </location>
</feature>
<feature type="compositionally biased region" description="Pro residues" evidence="8">
    <location>
        <begin position="802"/>
        <end position="836"/>
    </location>
</feature>
<evidence type="ECO:0000313" key="12">
    <source>
        <dbReference type="Proteomes" id="UP000242287"/>
    </source>
</evidence>
<feature type="region of interest" description="Disordered" evidence="8">
    <location>
        <begin position="500"/>
        <end position="551"/>
    </location>
</feature>
<organism evidence="11 12">
    <name type="scientific">Amanita thiersii Skay4041</name>
    <dbReference type="NCBI Taxonomy" id="703135"/>
    <lineage>
        <taxon>Eukaryota</taxon>
        <taxon>Fungi</taxon>
        <taxon>Dikarya</taxon>
        <taxon>Basidiomycota</taxon>
        <taxon>Agaricomycotina</taxon>
        <taxon>Agaricomycetes</taxon>
        <taxon>Agaricomycetidae</taxon>
        <taxon>Agaricales</taxon>
        <taxon>Pluteineae</taxon>
        <taxon>Amanitaceae</taxon>
        <taxon>Amanita</taxon>
    </lineage>
</organism>
<evidence type="ECO:0008006" key="13">
    <source>
        <dbReference type="Google" id="ProtNLM"/>
    </source>
</evidence>
<dbReference type="SUPFAM" id="SSF103657">
    <property type="entry name" value="BAR/IMD domain-like"/>
    <property type="match status" value="1"/>
</dbReference>
<dbReference type="SMART" id="SM00055">
    <property type="entry name" value="FCH"/>
    <property type="match status" value="1"/>
</dbReference>
<feature type="domain" description="F-BAR" evidence="10">
    <location>
        <begin position="28"/>
        <end position="281"/>
    </location>
</feature>
<dbReference type="PRINTS" id="PR00499">
    <property type="entry name" value="P67PHOX"/>
</dbReference>
<feature type="domain" description="SH3" evidence="9">
    <location>
        <begin position="969"/>
        <end position="1032"/>
    </location>
</feature>
<feature type="compositionally biased region" description="Polar residues" evidence="8">
    <location>
        <begin position="363"/>
        <end position="395"/>
    </location>
</feature>
<evidence type="ECO:0000259" key="9">
    <source>
        <dbReference type="PROSITE" id="PS50002"/>
    </source>
</evidence>
<keyword evidence="7" id="KW-0175">Coiled coil</keyword>
<feature type="region of interest" description="Disordered" evidence="8">
    <location>
        <begin position="775"/>
        <end position="856"/>
    </location>
</feature>
<feature type="compositionally biased region" description="Low complexity" evidence="8">
    <location>
        <begin position="472"/>
        <end position="486"/>
    </location>
</feature>
<feature type="region of interest" description="Disordered" evidence="8">
    <location>
        <begin position="567"/>
        <end position="705"/>
    </location>
</feature>
<dbReference type="SUPFAM" id="SSF50044">
    <property type="entry name" value="SH3-domain"/>
    <property type="match status" value="1"/>
</dbReference>
<sequence length="1032" mass="113086">MSARRQPSATSLSKFARAHSPIPPNRSLDFCNAFWGIGDGGVDVLFARMRGATRTIDELRTFWKERAAIEEDYAKRLAKLAKTSLGKDEIGELRNSLDTVRLETDKQAEFHLTLAQQIRNDLEAPTTTFHNEQLRHKKIYQANIEKEFKAKQLQESYVVKARDKYEADCVRINSYAAQSTIIQGKELERVTQKLERAQQTVQANERDFANFAKALQDTVHKWEQNWKNFCDSCQDLEEQRIEFMKDNLWAYANAVSTVCVADDESCEKMRLALEQLEPDKDMENFVRDYGTGNQVPDPPQFVNYNTPDAIPSASARPSTRPSNFIRSSNRDHYKAPTPVPPDDEPLVNTAGIGAGGGLKRADTQSQAQAPLSRQPTHIRSGSTSAAGPQYTPQVNGTSSTPGAPSTSAISTDPSARRRSTANYPVAESSTARSNINHDPQAEPIDPNAETFIKVGNAAYKVDLTKDPQQAGPSTSRSSMSTRPGGSIDPLARQLEELKIAVQNSGSGRRNTISKSPQDMGTVGQSSRKSTGEPIASPSGLSPPGSSFQNQAQTRDYRNSADMVVGVHPSASRSVSPNPPTAAFMVPKPSTSPAGSEIVQRVTSEYGQSLPGERRSISRPSSRRNSFVGTPGGQVPVNAVPQSQNLARPPSQLGHAGVGAHGSRSVSPQPLSRGTSPAPGRNSYIAPPPPPNINRAPSPNSVGIALDSSGRVSADTMAGWYEQQKHQSQQYPQQSQQSQQQRASMPQHQGQYTPINTAPTQQLGYRPSMIASTTPVNNHVTQVPPSMQPGYGTAAPAYQPHAPAAPAPQTYIPPPPPHSVYQQPPTPYQQAPPPLQQLPPQQQQQHQPQLQQQQMYQTHPANQYQLTNGVQRGGSVGGGVTYYGNGMHQHQQQAPQQQMYGAQMHQHQQQHHQQQQLVSPQNTYLDGRMVGRSPSPQPMQVLGPQQQQLPPQSLNRGFAPTGQTTEDGQGILFYVKALYDYTATIDEEFDFQAGDIIAVTATPEDGWWSGELLDENRRQKGRHVFPSNFVCLF</sequence>
<feature type="compositionally biased region" description="Polar residues" evidence="8">
    <location>
        <begin position="501"/>
        <end position="528"/>
    </location>
</feature>
<feature type="compositionally biased region" description="Low complexity" evidence="8">
    <location>
        <begin position="536"/>
        <end position="546"/>
    </location>
</feature>
<dbReference type="STRING" id="703135.A0A2A9NS80"/>
<dbReference type="CDD" id="cd00174">
    <property type="entry name" value="SH3"/>
    <property type="match status" value="1"/>
</dbReference>
<dbReference type="InterPro" id="IPR001060">
    <property type="entry name" value="FCH_dom"/>
</dbReference>
<name>A0A2A9NS80_9AGAR</name>
<evidence type="ECO:0000256" key="7">
    <source>
        <dbReference type="PROSITE-ProRule" id="PRU01077"/>
    </source>
</evidence>
<evidence type="ECO:0000256" key="8">
    <source>
        <dbReference type="SAM" id="MobiDB-lite"/>
    </source>
</evidence>
<feature type="compositionally biased region" description="Polar residues" evidence="8">
    <location>
        <begin position="775"/>
        <end position="784"/>
    </location>
</feature>
<evidence type="ECO:0000256" key="5">
    <source>
        <dbReference type="ARBA" id="ARBA00023212"/>
    </source>
</evidence>
<dbReference type="PROSITE" id="PS51741">
    <property type="entry name" value="F_BAR"/>
    <property type="match status" value="1"/>
</dbReference>
<comment type="subcellular location">
    <subcellularLocation>
        <location evidence="1">Cytoplasm</location>
        <location evidence="1">Cytoskeleton</location>
    </subcellularLocation>
</comment>
<evidence type="ECO:0000256" key="2">
    <source>
        <dbReference type="ARBA" id="ARBA00022443"/>
    </source>
</evidence>
<dbReference type="InterPro" id="IPR031160">
    <property type="entry name" value="F_BAR_dom"/>
</dbReference>
<feature type="compositionally biased region" description="Polar residues" evidence="8">
    <location>
        <begin position="427"/>
        <end position="437"/>
    </location>
</feature>
<keyword evidence="4" id="KW-0597">Phosphoprotein</keyword>
<evidence type="ECO:0000256" key="1">
    <source>
        <dbReference type="ARBA" id="ARBA00004245"/>
    </source>
</evidence>
<dbReference type="PROSITE" id="PS50002">
    <property type="entry name" value="SH3"/>
    <property type="match status" value="1"/>
</dbReference>
<reference evidence="11 12" key="1">
    <citation type="submission" date="2014-02" db="EMBL/GenBank/DDBJ databases">
        <title>Transposable element dynamics among asymbiotic and ectomycorrhizal Amanita fungi.</title>
        <authorList>
            <consortium name="DOE Joint Genome Institute"/>
            <person name="Hess J."/>
            <person name="Skrede I."/>
            <person name="Wolfe B."/>
            <person name="LaButti K."/>
            <person name="Ohm R.A."/>
            <person name="Grigoriev I.V."/>
            <person name="Pringle A."/>
        </authorList>
    </citation>
    <scope>NUCLEOTIDE SEQUENCE [LARGE SCALE GENOMIC DNA]</scope>
    <source>
        <strain evidence="11 12">SKay4041</strain>
    </source>
</reference>
<feature type="compositionally biased region" description="Low complexity" evidence="8">
    <location>
        <begin position="311"/>
        <end position="322"/>
    </location>
</feature>
<proteinExistence type="predicted"/>
<feature type="region of interest" description="Disordered" evidence="8">
    <location>
        <begin position="292"/>
        <end position="445"/>
    </location>
</feature>
<keyword evidence="3" id="KW-0963">Cytoplasm</keyword>
<feature type="compositionally biased region" description="Polar residues" evidence="8">
    <location>
        <begin position="749"/>
        <end position="760"/>
    </location>
</feature>
<evidence type="ECO:0000313" key="11">
    <source>
        <dbReference type="EMBL" id="PFH52204.1"/>
    </source>
</evidence>
<evidence type="ECO:0000259" key="10">
    <source>
        <dbReference type="PROSITE" id="PS51741"/>
    </source>
</evidence>
<dbReference type="GO" id="GO:0030036">
    <property type="term" value="P:actin cytoskeleton organization"/>
    <property type="evidence" value="ECO:0007669"/>
    <property type="project" value="UniProtKB-ARBA"/>
</dbReference>
<evidence type="ECO:0000256" key="6">
    <source>
        <dbReference type="PROSITE-ProRule" id="PRU00192"/>
    </source>
</evidence>
<feature type="region of interest" description="Disordered" evidence="8">
    <location>
        <begin position="463"/>
        <end position="488"/>
    </location>
</feature>
<dbReference type="GO" id="GO:0005543">
    <property type="term" value="F:phospholipid binding"/>
    <property type="evidence" value="ECO:0007669"/>
    <property type="project" value="TreeGrafter"/>
</dbReference>
<dbReference type="InterPro" id="IPR027267">
    <property type="entry name" value="AH/BAR_dom_sf"/>
</dbReference>
<dbReference type="Gene3D" id="2.30.30.40">
    <property type="entry name" value="SH3 Domains"/>
    <property type="match status" value="1"/>
</dbReference>
<dbReference type="FunFam" id="2.30.30.40:FF:000312">
    <property type="entry name" value="Related to Cell division control protein 15"/>
    <property type="match status" value="1"/>
</dbReference>
<keyword evidence="2 6" id="KW-0728">SH3 domain</keyword>
<evidence type="ECO:0000256" key="4">
    <source>
        <dbReference type="ARBA" id="ARBA00022553"/>
    </source>
</evidence>
<dbReference type="Pfam" id="PF00018">
    <property type="entry name" value="SH3_1"/>
    <property type="match status" value="1"/>
</dbReference>
<dbReference type="Gene3D" id="1.20.1270.60">
    <property type="entry name" value="Arfaptin homology (AH) domain/BAR domain"/>
    <property type="match status" value="1"/>
</dbReference>
<dbReference type="InterPro" id="IPR036028">
    <property type="entry name" value="SH3-like_dom_sf"/>
</dbReference>
<protein>
    <recommendedName>
        <fullName evidence="13">SH3 domain-containing protein</fullName>
    </recommendedName>
</protein>